<dbReference type="RefSeq" id="WP_184525207.1">
    <property type="nucleotide sequence ID" value="NZ_JACHGK010000005.1"/>
</dbReference>
<evidence type="ECO:0000313" key="2">
    <source>
        <dbReference type="Proteomes" id="UP000531594"/>
    </source>
</evidence>
<dbReference type="AlphaFoldDB" id="A0A7X0HQY0"/>
<reference evidence="1 2" key="1">
    <citation type="submission" date="2020-08" db="EMBL/GenBank/DDBJ databases">
        <title>Genomic Encyclopedia of Type Strains, Phase IV (KMG-IV): sequencing the most valuable type-strain genomes for metagenomic binning, comparative biology and taxonomic classification.</title>
        <authorList>
            <person name="Goeker M."/>
        </authorList>
    </citation>
    <scope>NUCLEOTIDE SEQUENCE [LARGE SCALE GENOMIC DNA]</scope>
    <source>
        <strain evidence="1 2">DSM 5391</strain>
    </source>
</reference>
<organism evidence="1 2">
    <name type="scientific">Bacillus benzoevorans</name>
    <dbReference type="NCBI Taxonomy" id="1456"/>
    <lineage>
        <taxon>Bacteria</taxon>
        <taxon>Bacillati</taxon>
        <taxon>Bacillota</taxon>
        <taxon>Bacilli</taxon>
        <taxon>Bacillales</taxon>
        <taxon>Bacillaceae</taxon>
        <taxon>Bacillus</taxon>
    </lineage>
</organism>
<protein>
    <submittedName>
        <fullName evidence="1">Replication initiation and membrane attachment protein DnaB</fullName>
    </submittedName>
</protein>
<evidence type="ECO:0000313" key="1">
    <source>
        <dbReference type="EMBL" id="MBB6445305.1"/>
    </source>
</evidence>
<sequence>MLSTTSVLKEKERRLVQYLEVYSTAEILKEVEKYLPSPQVNSEIIDKLSEINIPQPVINTLIIYDLTINKDEPLSNKTLKYAELCKKSNISNAQDAISFFKQYHLSNMIH</sequence>
<keyword evidence="2" id="KW-1185">Reference proteome</keyword>
<dbReference type="Proteomes" id="UP000531594">
    <property type="component" value="Unassembled WGS sequence"/>
</dbReference>
<comment type="caution">
    <text evidence="1">The sequence shown here is derived from an EMBL/GenBank/DDBJ whole genome shotgun (WGS) entry which is preliminary data.</text>
</comment>
<accession>A0A7X0HQY0</accession>
<proteinExistence type="predicted"/>
<gene>
    <name evidence="1" type="ORF">HNR53_001923</name>
</gene>
<name>A0A7X0HQY0_9BACI</name>
<dbReference type="EMBL" id="JACHGK010000005">
    <property type="protein sequence ID" value="MBB6445305.1"/>
    <property type="molecule type" value="Genomic_DNA"/>
</dbReference>